<accession>A0A6A6PAU5</accession>
<feature type="transmembrane region" description="Helical" evidence="5">
    <location>
        <begin position="53"/>
        <end position="71"/>
    </location>
</feature>
<evidence type="ECO:0000256" key="1">
    <source>
        <dbReference type="ARBA" id="ARBA00004141"/>
    </source>
</evidence>
<evidence type="ECO:0000313" key="7">
    <source>
        <dbReference type="Proteomes" id="UP000799766"/>
    </source>
</evidence>
<feature type="transmembrane region" description="Helical" evidence="5">
    <location>
        <begin position="27"/>
        <end position="46"/>
    </location>
</feature>
<keyword evidence="7" id="KW-1185">Reference proteome</keyword>
<reference evidence="6" key="1">
    <citation type="journal article" date="2020" name="Stud. Mycol.">
        <title>101 Dothideomycetes genomes: a test case for predicting lifestyles and emergence of pathogens.</title>
        <authorList>
            <person name="Haridas S."/>
            <person name="Albert R."/>
            <person name="Binder M."/>
            <person name="Bloem J."/>
            <person name="Labutti K."/>
            <person name="Salamov A."/>
            <person name="Andreopoulos B."/>
            <person name="Baker S."/>
            <person name="Barry K."/>
            <person name="Bills G."/>
            <person name="Bluhm B."/>
            <person name="Cannon C."/>
            <person name="Castanera R."/>
            <person name="Culley D."/>
            <person name="Daum C."/>
            <person name="Ezra D."/>
            <person name="Gonzalez J."/>
            <person name="Henrissat B."/>
            <person name="Kuo A."/>
            <person name="Liang C."/>
            <person name="Lipzen A."/>
            <person name="Lutzoni F."/>
            <person name="Magnuson J."/>
            <person name="Mondo S."/>
            <person name="Nolan M."/>
            <person name="Ohm R."/>
            <person name="Pangilinan J."/>
            <person name="Park H.-J."/>
            <person name="Ramirez L."/>
            <person name="Alfaro M."/>
            <person name="Sun H."/>
            <person name="Tritt A."/>
            <person name="Yoshinaga Y."/>
            <person name="Zwiers L.-H."/>
            <person name="Turgeon B."/>
            <person name="Goodwin S."/>
            <person name="Spatafora J."/>
            <person name="Crous P."/>
            <person name="Grigoriev I."/>
        </authorList>
    </citation>
    <scope>NUCLEOTIDE SEQUENCE</scope>
    <source>
        <strain evidence="6">ATCC 16933</strain>
    </source>
</reference>
<proteinExistence type="predicted"/>
<comment type="subcellular location">
    <subcellularLocation>
        <location evidence="1">Membrane</location>
        <topology evidence="1">Multi-pass membrane protein</topology>
    </subcellularLocation>
</comment>
<keyword evidence="3 5" id="KW-1133">Transmembrane helix</keyword>
<evidence type="ECO:0000313" key="6">
    <source>
        <dbReference type="EMBL" id="KAF2460857.1"/>
    </source>
</evidence>
<feature type="transmembrane region" description="Helical" evidence="5">
    <location>
        <begin position="83"/>
        <end position="101"/>
    </location>
</feature>
<dbReference type="EMBL" id="MU001672">
    <property type="protein sequence ID" value="KAF2460857.1"/>
    <property type="molecule type" value="Genomic_DNA"/>
</dbReference>
<dbReference type="Pfam" id="PF04479">
    <property type="entry name" value="RTA1"/>
    <property type="match status" value="1"/>
</dbReference>
<dbReference type="InterPro" id="IPR007568">
    <property type="entry name" value="RTA1"/>
</dbReference>
<dbReference type="PANTHER" id="PTHR31465:SF1">
    <property type="entry name" value="PROTEIN RTA1-RELATED"/>
    <property type="match status" value="1"/>
</dbReference>
<keyword evidence="2 5" id="KW-0812">Transmembrane</keyword>
<gene>
    <name evidence="6" type="ORF">BDY21DRAFT_360905</name>
</gene>
<evidence type="ECO:0000256" key="2">
    <source>
        <dbReference type="ARBA" id="ARBA00022692"/>
    </source>
</evidence>
<evidence type="ECO:0000256" key="3">
    <source>
        <dbReference type="ARBA" id="ARBA00022989"/>
    </source>
</evidence>
<protein>
    <submittedName>
        <fullName evidence="6">RTA1 like protein-domain-containing protein</fullName>
    </submittedName>
</protein>
<organism evidence="6 7">
    <name type="scientific">Lineolata rhizophorae</name>
    <dbReference type="NCBI Taxonomy" id="578093"/>
    <lineage>
        <taxon>Eukaryota</taxon>
        <taxon>Fungi</taxon>
        <taxon>Dikarya</taxon>
        <taxon>Ascomycota</taxon>
        <taxon>Pezizomycotina</taxon>
        <taxon>Dothideomycetes</taxon>
        <taxon>Dothideomycetes incertae sedis</taxon>
        <taxon>Lineolatales</taxon>
        <taxon>Lineolataceae</taxon>
        <taxon>Lineolata</taxon>
    </lineage>
</organism>
<dbReference type="Proteomes" id="UP000799766">
    <property type="component" value="Unassembled WGS sequence"/>
</dbReference>
<dbReference type="PANTHER" id="PTHR31465">
    <property type="entry name" value="PROTEIN RTA1-RELATED"/>
    <property type="match status" value="1"/>
</dbReference>
<evidence type="ECO:0000256" key="4">
    <source>
        <dbReference type="ARBA" id="ARBA00023136"/>
    </source>
</evidence>
<sequence>MSGNDGERHLALDDPDVYVFYRYHPSLAAAVVFIVAFFLLTLAYCYPVVRRRMWYLTPFLVGGICEILGYVGRSLSSHYQWQLGLPPLYAASIYMILGRLIRVLEASKYAIVKPRLITKVFVFGDVVSLLCQCGVGEKIIVVGLSVQLAWFGFFTITGPRFHFLYGKTPEAEETHIP</sequence>
<dbReference type="GO" id="GO:0016020">
    <property type="term" value="C:membrane"/>
    <property type="evidence" value="ECO:0007669"/>
    <property type="project" value="UniProtKB-SubCell"/>
</dbReference>
<dbReference type="OrthoDB" id="3358017at2759"/>
<name>A0A6A6PAU5_9PEZI</name>
<keyword evidence="4 5" id="KW-0472">Membrane</keyword>
<dbReference type="AlphaFoldDB" id="A0A6A6PAU5"/>
<evidence type="ECO:0000256" key="5">
    <source>
        <dbReference type="SAM" id="Phobius"/>
    </source>
</evidence>